<feature type="compositionally biased region" description="Polar residues" evidence="1">
    <location>
        <begin position="40"/>
        <end position="54"/>
    </location>
</feature>
<dbReference type="AlphaFoldDB" id="A0A8H3RHQ0"/>
<proteinExistence type="predicted"/>
<name>A0A8H3RHQ0_9EURO</name>
<evidence type="ECO:0000313" key="4">
    <source>
        <dbReference type="Proteomes" id="UP000465221"/>
    </source>
</evidence>
<comment type="caution">
    <text evidence="3">The sequence shown here is derived from an EMBL/GenBank/DDBJ whole genome shotgun (WGS) entry which is preliminary data.</text>
</comment>
<gene>
    <name evidence="3" type="ORF">IFM46972_01001</name>
</gene>
<dbReference type="InterPro" id="IPR036236">
    <property type="entry name" value="Znf_C2H2_sf"/>
</dbReference>
<dbReference type="SMART" id="SM00355">
    <property type="entry name" value="ZnF_C2H2"/>
    <property type="match status" value="2"/>
</dbReference>
<dbReference type="Proteomes" id="UP000465221">
    <property type="component" value="Unassembled WGS sequence"/>
</dbReference>
<reference evidence="3 4" key="1">
    <citation type="submission" date="2020-01" db="EMBL/GenBank/DDBJ databases">
        <title>Draft genome sequence of Aspergillus udagawae IFM 46972.</title>
        <authorList>
            <person name="Takahashi H."/>
            <person name="Yaguchi T."/>
        </authorList>
    </citation>
    <scope>NUCLEOTIDE SEQUENCE [LARGE SCALE GENOMIC DNA]</scope>
    <source>
        <strain evidence="3 4">IFM 46972</strain>
    </source>
</reference>
<evidence type="ECO:0000259" key="2">
    <source>
        <dbReference type="SMART" id="SM00355"/>
    </source>
</evidence>
<dbReference type="Gene3D" id="3.30.160.60">
    <property type="entry name" value="Classic Zinc Finger"/>
    <property type="match status" value="2"/>
</dbReference>
<feature type="region of interest" description="Disordered" evidence="1">
    <location>
        <begin position="78"/>
        <end position="98"/>
    </location>
</feature>
<sequence>MSDMPIPDWLDNSTASFLSTTEDTTDTLDPRSLLPDDHFVNNTPLYNNGSNGNPCNDPDAHFSDPLLYEYPSLPFEIDMHPPALPQRQPTNQIPSFPATSSLGLQNVYEGCAFLGENVQSESAPGIVSPIGVCHPTKLAIHDHGPASDHAKATVTSNGPACPAQKTRKRHVFIRSQLSNGERLKLELTSYIDADSLKCDWPGCERRQPFKRPQDLRRHKKTIHESPGSFVCPYDGCHKPKNRKDNLLEHIRQHHQKAMSADESSRGS</sequence>
<protein>
    <recommendedName>
        <fullName evidence="2">C2H2-type domain-containing protein</fullName>
    </recommendedName>
</protein>
<dbReference type="SUPFAM" id="SSF57667">
    <property type="entry name" value="beta-beta-alpha zinc fingers"/>
    <property type="match status" value="1"/>
</dbReference>
<dbReference type="InterPro" id="IPR013087">
    <property type="entry name" value="Znf_C2H2_type"/>
</dbReference>
<feature type="domain" description="C2H2-type" evidence="2">
    <location>
        <begin position="196"/>
        <end position="223"/>
    </location>
</feature>
<evidence type="ECO:0000256" key="1">
    <source>
        <dbReference type="SAM" id="MobiDB-lite"/>
    </source>
</evidence>
<evidence type="ECO:0000313" key="3">
    <source>
        <dbReference type="EMBL" id="GFF24337.1"/>
    </source>
</evidence>
<feature type="compositionally biased region" description="Polar residues" evidence="1">
    <location>
        <begin position="87"/>
        <end position="98"/>
    </location>
</feature>
<dbReference type="EMBL" id="BLKC01000005">
    <property type="protein sequence ID" value="GFF24337.1"/>
    <property type="molecule type" value="Genomic_DNA"/>
</dbReference>
<feature type="domain" description="C2H2-type" evidence="2">
    <location>
        <begin position="229"/>
        <end position="253"/>
    </location>
</feature>
<feature type="region of interest" description="Disordered" evidence="1">
    <location>
        <begin position="144"/>
        <end position="166"/>
    </location>
</feature>
<accession>A0A8H3RHQ0</accession>
<feature type="region of interest" description="Disordered" evidence="1">
    <location>
        <begin position="21"/>
        <end position="60"/>
    </location>
</feature>
<organism evidence="3 4">
    <name type="scientific">Aspergillus udagawae</name>
    <dbReference type="NCBI Taxonomy" id="91492"/>
    <lineage>
        <taxon>Eukaryota</taxon>
        <taxon>Fungi</taxon>
        <taxon>Dikarya</taxon>
        <taxon>Ascomycota</taxon>
        <taxon>Pezizomycotina</taxon>
        <taxon>Eurotiomycetes</taxon>
        <taxon>Eurotiomycetidae</taxon>
        <taxon>Eurotiales</taxon>
        <taxon>Aspergillaceae</taxon>
        <taxon>Aspergillus</taxon>
        <taxon>Aspergillus subgen. Fumigati</taxon>
    </lineage>
</organism>